<sequence length="123" mass="13997">MNSFRYWGTKESTVSVADKVAANTSLQTVCEQQVDTREERKAYIILDIAAFFRKRSVGCAEEPHIDSNATLYRVGSHFRTVSKLVLNSSDKEYDNFSIVISIDSQQFMPVENQKILGRSLKKL</sequence>
<dbReference type="Proteomes" id="UP000270924">
    <property type="component" value="Unassembled WGS sequence"/>
</dbReference>
<dbReference type="EMBL" id="UYWW01005735">
    <property type="protein sequence ID" value="VDM14328.1"/>
    <property type="molecule type" value="Genomic_DNA"/>
</dbReference>
<reference evidence="1 2" key="1">
    <citation type="submission" date="2018-11" db="EMBL/GenBank/DDBJ databases">
        <authorList>
            <consortium name="Pathogen Informatics"/>
        </authorList>
    </citation>
    <scope>NUCLEOTIDE SEQUENCE [LARGE SCALE GENOMIC DNA]</scope>
</reference>
<evidence type="ECO:0000313" key="1">
    <source>
        <dbReference type="EMBL" id="VDM14328.1"/>
    </source>
</evidence>
<gene>
    <name evidence="1" type="ORF">WBA_LOCUS7714</name>
</gene>
<evidence type="ECO:0000313" key="2">
    <source>
        <dbReference type="Proteomes" id="UP000270924"/>
    </source>
</evidence>
<name>A0A3P7FUN0_WUCBA</name>
<dbReference type="AlphaFoldDB" id="A0A3P7FUN0"/>
<keyword evidence="2" id="KW-1185">Reference proteome</keyword>
<organism evidence="1 2">
    <name type="scientific">Wuchereria bancrofti</name>
    <dbReference type="NCBI Taxonomy" id="6293"/>
    <lineage>
        <taxon>Eukaryota</taxon>
        <taxon>Metazoa</taxon>
        <taxon>Ecdysozoa</taxon>
        <taxon>Nematoda</taxon>
        <taxon>Chromadorea</taxon>
        <taxon>Rhabditida</taxon>
        <taxon>Spirurina</taxon>
        <taxon>Spiruromorpha</taxon>
        <taxon>Filarioidea</taxon>
        <taxon>Onchocercidae</taxon>
        <taxon>Wuchereria</taxon>
    </lineage>
</organism>
<protein>
    <submittedName>
        <fullName evidence="1">Uncharacterized protein</fullName>
    </submittedName>
</protein>
<dbReference type="InParanoid" id="A0A3P7FUN0"/>
<accession>A0A3P7FUN0</accession>
<proteinExistence type="predicted"/>